<dbReference type="GO" id="GO:0046983">
    <property type="term" value="F:protein dimerization activity"/>
    <property type="evidence" value="ECO:0007669"/>
    <property type="project" value="InterPro"/>
</dbReference>
<proteinExistence type="predicted"/>
<dbReference type="EMBL" id="JRKL02001141">
    <property type="protein sequence ID" value="KAF3965774.1"/>
    <property type="molecule type" value="Genomic_DNA"/>
</dbReference>
<evidence type="ECO:0000259" key="1">
    <source>
        <dbReference type="Pfam" id="PF05699"/>
    </source>
</evidence>
<name>A0A8J4VY47_9ROSI</name>
<dbReference type="OrthoDB" id="1301613at2759"/>
<protein>
    <recommendedName>
        <fullName evidence="1">HAT C-terminal dimerisation domain-containing protein</fullName>
    </recommendedName>
</protein>
<sequence length="156" mass="16938">MAIPKSTSTSNSAFSIETMTINPILNGCDSDIVEALVCGKEWLENRIRITSNRNNERSPELTHTSFVSAGASLILETQEKHAPSSANMELMLTNHRVDNEHSPEITQNSFVFPWASLNFEPQQKHAPSSANTELMVANLSSTSCPEPGPAGHSSSV</sequence>
<accession>A0A8J4VY47</accession>
<comment type="caution">
    <text evidence="2">The sequence shown here is derived from an EMBL/GenBank/DDBJ whole genome shotgun (WGS) entry which is preliminary data.</text>
</comment>
<dbReference type="Proteomes" id="UP000737018">
    <property type="component" value="Unassembled WGS sequence"/>
</dbReference>
<reference evidence="2" key="1">
    <citation type="submission" date="2020-03" db="EMBL/GenBank/DDBJ databases">
        <title>Castanea mollissima Vanexum genome sequencing.</title>
        <authorList>
            <person name="Staton M."/>
        </authorList>
    </citation>
    <scope>NUCLEOTIDE SEQUENCE</scope>
    <source>
        <tissue evidence="2">Leaf</tissue>
    </source>
</reference>
<dbReference type="InterPro" id="IPR008906">
    <property type="entry name" value="HATC_C_dom"/>
</dbReference>
<organism evidence="2 3">
    <name type="scientific">Castanea mollissima</name>
    <name type="common">Chinese chestnut</name>
    <dbReference type="NCBI Taxonomy" id="60419"/>
    <lineage>
        <taxon>Eukaryota</taxon>
        <taxon>Viridiplantae</taxon>
        <taxon>Streptophyta</taxon>
        <taxon>Embryophyta</taxon>
        <taxon>Tracheophyta</taxon>
        <taxon>Spermatophyta</taxon>
        <taxon>Magnoliopsida</taxon>
        <taxon>eudicotyledons</taxon>
        <taxon>Gunneridae</taxon>
        <taxon>Pentapetalae</taxon>
        <taxon>rosids</taxon>
        <taxon>fabids</taxon>
        <taxon>Fagales</taxon>
        <taxon>Fagaceae</taxon>
        <taxon>Castanea</taxon>
    </lineage>
</organism>
<evidence type="ECO:0000313" key="2">
    <source>
        <dbReference type="EMBL" id="KAF3965774.1"/>
    </source>
</evidence>
<keyword evidence="3" id="KW-1185">Reference proteome</keyword>
<feature type="domain" description="HAT C-terminal dimerisation" evidence="1">
    <location>
        <begin position="2"/>
        <end position="43"/>
    </location>
</feature>
<dbReference type="AlphaFoldDB" id="A0A8J4VY47"/>
<dbReference type="Pfam" id="PF05699">
    <property type="entry name" value="Dimer_Tnp_hAT"/>
    <property type="match status" value="1"/>
</dbReference>
<gene>
    <name evidence="2" type="ORF">CMV_010069</name>
</gene>
<evidence type="ECO:0000313" key="3">
    <source>
        <dbReference type="Proteomes" id="UP000737018"/>
    </source>
</evidence>